<dbReference type="InterPro" id="IPR032675">
    <property type="entry name" value="LRR_dom_sf"/>
</dbReference>
<reference evidence="13" key="2">
    <citation type="journal article" date="2024" name="Plant">
        <title>Genomic evolution and insights into agronomic trait innovations of Sesamum species.</title>
        <authorList>
            <person name="Miao H."/>
            <person name="Wang L."/>
            <person name="Qu L."/>
            <person name="Liu H."/>
            <person name="Sun Y."/>
            <person name="Le M."/>
            <person name="Wang Q."/>
            <person name="Wei S."/>
            <person name="Zheng Y."/>
            <person name="Lin W."/>
            <person name="Duan Y."/>
            <person name="Cao H."/>
            <person name="Xiong S."/>
            <person name="Wang X."/>
            <person name="Wei L."/>
            <person name="Li C."/>
            <person name="Ma Q."/>
            <person name="Ju M."/>
            <person name="Zhao R."/>
            <person name="Li G."/>
            <person name="Mu C."/>
            <person name="Tian Q."/>
            <person name="Mei H."/>
            <person name="Zhang T."/>
            <person name="Gao T."/>
            <person name="Zhang H."/>
        </authorList>
    </citation>
    <scope>NUCLEOTIDE SEQUENCE</scope>
    <source>
        <strain evidence="13">G02</strain>
    </source>
</reference>
<keyword evidence="5" id="KW-0433">Leucine-rich repeat</keyword>
<dbReference type="GO" id="GO:0005524">
    <property type="term" value="F:ATP binding"/>
    <property type="evidence" value="ECO:0007669"/>
    <property type="project" value="UniProtKB-KW"/>
</dbReference>
<evidence type="ECO:0000256" key="8">
    <source>
        <dbReference type="ARBA" id="ARBA00022741"/>
    </source>
</evidence>
<evidence type="ECO:0000256" key="9">
    <source>
        <dbReference type="ARBA" id="ARBA00022821"/>
    </source>
</evidence>
<comment type="similarity">
    <text evidence="3">Belongs to the disease resistance NB-LRR family.</text>
</comment>
<dbReference type="InterPro" id="IPR042197">
    <property type="entry name" value="Apaf_helical"/>
</dbReference>
<comment type="caution">
    <text evidence="13">The sequence shown here is derived from an EMBL/GenBank/DDBJ whole genome shotgun (WGS) entry which is preliminary data.</text>
</comment>
<dbReference type="SUPFAM" id="SSF52058">
    <property type="entry name" value="L domain-like"/>
    <property type="match status" value="1"/>
</dbReference>
<dbReference type="Pfam" id="PF23559">
    <property type="entry name" value="WHD_DRP"/>
    <property type="match status" value="1"/>
</dbReference>
<evidence type="ECO:0000259" key="12">
    <source>
        <dbReference type="Pfam" id="PF23559"/>
    </source>
</evidence>
<name>A0AAW2WKQ0_SESRA</name>
<evidence type="ECO:0000256" key="4">
    <source>
        <dbReference type="ARBA" id="ARBA00022490"/>
    </source>
</evidence>
<keyword evidence="6" id="KW-0381">Hypersensitive response</keyword>
<keyword evidence="10" id="KW-0067">ATP-binding</keyword>
<comment type="subcellular location">
    <subcellularLocation>
        <location evidence="2">Cytoplasm</location>
    </subcellularLocation>
</comment>
<evidence type="ECO:0000256" key="10">
    <source>
        <dbReference type="ARBA" id="ARBA00022840"/>
    </source>
</evidence>
<dbReference type="Gene3D" id="3.40.50.300">
    <property type="entry name" value="P-loop containing nucleotide triphosphate hydrolases"/>
    <property type="match status" value="1"/>
</dbReference>
<evidence type="ECO:0000256" key="5">
    <source>
        <dbReference type="ARBA" id="ARBA00022614"/>
    </source>
</evidence>
<proteinExistence type="inferred from homology"/>
<gene>
    <name evidence="13" type="ORF">Sradi_0150700</name>
</gene>
<keyword evidence="8" id="KW-0547">Nucleotide-binding</keyword>
<dbReference type="GO" id="GO:0043531">
    <property type="term" value="F:ADP binding"/>
    <property type="evidence" value="ECO:0007669"/>
    <property type="project" value="InterPro"/>
</dbReference>
<dbReference type="GO" id="GO:0051607">
    <property type="term" value="P:defense response to virus"/>
    <property type="evidence" value="ECO:0007669"/>
    <property type="project" value="UniProtKB-ARBA"/>
</dbReference>
<dbReference type="InterPro" id="IPR002182">
    <property type="entry name" value="NB-ARC"/>
</dbReference>
<reference evidence="13" key="1">
    <citation type="submission" date="2020-06" db="EMBL/GenBank/DDBJ databases">
        <authorList>
            <person name="Li T."/>
            <person name="Hu X."/>
            <person name="Zhang T."/>
            <person name="Song X."/>
            <person name="Zhang H."/>
            <person name="Dai N."/>
            <person name="Sheng W."/>
            <person name="Hou X."/>
            <person name="Wei L."/>
        </authorList>
    </citation>
    <scope>NUCLEOTIDE SEQUENCE</scope>
    <source>
        <strain evidence="13">G02</strain>
        <tissue evidence="13">Leaf</tissue>
    </source>
</reference>
<dbReference type="InterPro" id="IPR027417">
    <property type="entry name" value="P-loop_NTPase"/>
</dbReference>
<organism evidence="13">
    <name type="scientific">Sesamum radiatum</name>
    <name type="common">Black benniseed</name>
    <dbReference type="NCBI Taxonomy" id="300843"/>
    <lineage>
        <taxon>Eukaryota</taxon>
        <taxon>Viridiplantae</taxon>
        <taxon>Streptophyta</taxon>
        <taxon>Embryophyta</taxon>
        <taxon>Tracheophyta</taxon>
        <taxon>Spermatophyta</taxon>
        <taxon>Magnoliopsida</taxon>
        <taxon>eudicotyledons</taxon>
        <taxon>Gunneridae</taxon>
        <taxon>Pentapetalae</taxon>
        <taxon>asterids</taxon>
        <taxon>lamiids</taxon>
        <taxon>Lamiales</taxon>
        <taxon>Pedaliaceae</taxon>
        <taxon>Sesamum</taxon>
    </lineage>
</organism>
<keyword evidence="7" id="KW-0677">Repeat</keyword>
<dbReference type="InterPro" id="IPR044974">
    <property type="entry name" value="Disease_R_plants"/>
</dbReference>
<dbReference type="PANTHER" id="PTHR23155">
    <property type="entry name" value="DISEASE RESISTANCE PROTEIN RP"/>
    <property type="match status" value="1"/>
</dbReference>
<keyword evidence="9" id="KW-0611">Plant defense</keyword>
<dbReference type="InterPro" id="IPR058922">
    <property type="entry name" value="WHD_DRP"/>
</dbReference>
<evidence type="ECO:0000256" key="6">
    <source>
        <dbReference type="ARBA" id="ARBA00022667"/>
    </source>
</evidence>
<accession>A0AAW2WKQ0</accession>
<dbReference type="EMBL" id="JACGWJ010000001">
    <property type="protein sequence ID" value="KAL0442118.1"/>
    <property type="molecule type" value="Genomic_DNA"/>
</dbReference>
<dbReference type="FunFam" id="1.10.10.10:FF:000322">
    <property type="entry name" value="Probable disease resistance protein At1g63360"/>
    <property type="match status" value="1"/>
</dbReference>
<evidence type="ECO:0000256" key="7">
    <source>
        <dbReference type="ARBA" id="ARBA00022737"/>
    </source>
</evidence>
<dbReference type="SUPFAM" id="SSF52540">
    <property type="entry name" value="P-loop containing nucleoside triphosphate hydrolases"/>
    <property type="match status" value="1"/>
</dbReference>
<dbReference type="GO" id="GO:0009626">
    <property type="term" value="P:plant-type hypersensitive response"/>
    <property type="evidence" value="ECO:0007669"/>
    <property type="project" value="UniProtKB-KW"/>
</dbReference>
<comment type="function">
    <text evidence="1">Confers resistance to late blight (Phytophthora infestans) races carrying the avirulence gene Avr1. Resistance proteins guard the plant against pathogens that contain an appropriate avirulence protein via an indirect interaction with this avirulence protein. That triggers a defense system including the hypersensitive response, which restricts the pathogen growth.</text>
</comment>
<sequence length="876" mass="100691">MAIAAYAALLSLTHVLDNVQNPARRHRLHLDTKRIQSLQDKVQFLLEFLEVHSQRRSEEIEDLARQITVVADEAEDVLDGHVVDQLRDGYSQDGSHHHMAALSSFCQDIDKVIGKINSIMGELMMVKEQWTNLQEQKSIASLPTRSSEVLPSVGKNNTMVGFDDHLIRVMDELTADELALKILPIVGMGGIGKTTLARNVFDDPYIIHHFDKRIWLTISQEYSSREILMGLLSDRKDQVSDETLAELGQPLHQMLFGRRYLIVMDDMWSTGAWNDLKLFFPNISNGSRVLVTTRLTDVAVSLGSHNYYKVDFLDENKSWNLLCQKTFGLEGCPYPELEEIGKHIAKKCNGLPLAIVVVAGLLANSNVRQDYWEMVARNINSFSNLEDGKRCLKILYLSYNNLPIHLKPCFLSTRVFPEDFQIPVSHLIKLWVVEGFLKPTPNKSLEDVAKQHLRDLIDRNLIWIRSSTSRGKLDTCGIHDLLRDLCLRESEKEYFIHVPKVQEIAFHNLRSWLTSDDPLCFLCHSEFIVQMIDLSEVHVASQSTSFASRPVCNDCKKRYPNLTRLRLVRLKAFNEGDREFLHPTILRCLSVNYFNNLEFMSPSAVRLLWNLQTLYLNTIWSDGEIVLPPEIWEMPQLRHLIVLERAVLADPIVTQDSIVMHNLQTLSYIRNFRFTMDVIEGVPNLKKLKICYRGEDRSTDWSYYCLHNVARLPKIESLFLEAESFLSLKNITFPTSLKKLSLKHCSIPWEEITIIGSLPNLEVFELQINAATGPEWRPVEGQFLRLKVLKILNSDLVRWRAENMHFPNLNRLVLWDVKFLEEIPSGVGDIPTLERIELDYCSDSVVNSAKQILEEQQSFGNETIQVYVDRKQVSVS</sequence>
<dbReference type="InterPro" id="IPR036388">
    <property type="entry name" value="WH-like_DNA-bd_sf"/>
</dbReference>
<dbReference type="PRINTS" id="PR00364">
    <property type="entry name" value="DISEASERSIST"/>
</dbReference>
<dbReference type="GO" id="GO:0005737">
    <property type="term" value="C:cytoplasm"/>
    <property type="evidence" value="ECO:0007669"/>
    <property type="project" value="UniProtKB-SubCell"/>
</dbReference>
<dbReference type="Gene3D" id="1.10.10.10">
    <property type="entry name" value="Winged helix-like DNA-binding domain superfamily/Winged helix DNA-binding domain"/>
    <property type="match status" value="1"/>
</dbReference>
<dbReference type="AlphaFoldDB" id="A0AAW2WKQ0"/>
<dbReference type="Gene3D" id="1.10.8.430">
    <property type="entry name" value="Helical domain of apoptotic protease-activating factors"/>
    <property type="match status" value="1"/>
</dbReference>
<feature type="domain" description="Disease resistance protein winged helix" evidence="12">
    <location>
        <begin position="415"/>
        <end position="486"/>
    </location>
</feature>
<evidence type="ECO:0000256" key="2">
    <source>
        <dbReference type="ARBA" id="ARBA00004496"/>
    </source>
</evidence>
<keyword evidence="4" id="KW-0963">Cytoplasm</keyword>
<evidence type="ECO:0000256" key="1">
    <source>
        <dbReference type="ARBA" id="ARBA00002074"/>
    </source>
</evidence>
<dbReference type="PANTHER" id="PTHR23155:SF1152">
    <property type="entry name" value="AAA+ ATPASE DOMAIN-CONTAINING PROTEIN"/>
    <property type="match status" value="1"/>
</dbReference>
<evidence type="ECO:0000256" key="3">
    <source>
        <dbReference type="ARBA" id="ARBA00008894"/>
    </source>
</evidence>
<feature type="domain" description="NB-ARC" evidence="11">
    <location>
        <begin position="163"/>
        <end position="327"/>
    </location>
</feature>
<protein>
    <submittedName>
        <fullName evidence="13">Disease resistance RPP13-like protein 3</fullName>
    </submittedName>
</protein>
<evidence type="ECO:0000313" key="13">
    <source>
        <dbReference type="EMBL" id="KAL0442118.1"/>
    </source>
</evidence>
<dbReference type="Pfam" id="PF00931">
    <property type="entry name" value="NB-ARC"/>
    <property type="match status" value="1"/>
</dbReference>
<dbReference type="Gene3D" id="1.20.5.4130">
    <property type="match status" value="1"/>
</dbReference>
<dbReference type="FunFam" id="3.40.50.300:FF:001091">
    <property type="entry name" value="Probable disease resistance protein At1g61300"/>
    <property type="match status" value="1"/>
</dbReference>
<evidence type="ECO:0000259" key="11">
    <source>
        <dbReference type="Pfam" id="PF00931"/>
    </source>
</evidence>
<dbReference type="Gene3D" id="3.80.10.10">
    <property type="entry name" value="Ribonuclease Inhibitor"/>
    <property type="match status" value="1"/>
</dbReference>